<sequence length="116" mass="12670">MMRFLLLLGGPDHHARWAALSEEQKQTAYADFSAFAKAVAERGELIDGDALQPDTTSRTIREDGSVTDGPFAESVEQLGGYYVIDVPSIDDAVALAKLLPKHFAVEIRPTQGVQIR</sequence>
<name>A0A1J4N316_9ACTN</name>
<keyword evidence="4" id="KW-1185">Reference proteome</keyword>
<dbReference type="EMBL" id="JZDQ02000031">
    <property type="protein sequence ID" value="OIJ24952.1"/>
    <property type="molecule type" value="Genomic_DNA"/>
</dbReference>
<dbReference type="InterPro" id="IPR011008">
    <property type="entry name" value="Dimeric_a/b-barrel"/>
</dbReference>
<dbReference type="PANTHER" id="PTHR35174">
    <property type="entry name" value="BLL7171 PROTEIN-RELATED"/>
    <property type="match status" value="1"/>
</dbReference>
<dbReference type="Pfam" id="PF03795">
    <property type="entry name" value="YCII"/>
    <property type="match status" value="1"/>
</dbReference>
<evidence type="ECO:0000313" key="4">
    <source>
        <dbReference type="Proteomes" id="UP000033772"/>
    </source>
</evidence>
<dbReference type="PANTHER" id="PTHR35174:SF3">
    <property type="entry name" value="BLL7171 PROTEIN"/>
    <property type="match status" value="1"/>
</dbReference>
<proteinExistence type="inferred from homology"/>
<gene>
    <name evidence="3" type="ORF">UG56_020285</name>
</gene>
<organism evidence="3 4">
    <name type="scientific">Nocardioides luteus</name>
    <dbReference type="NCBI Taxonomy" id="1844"/>
    <lineage>
        <taxon>Bacteria</taxon>
        <taxon>Bacillati</taxon>
        <taxon>Actinomycetota</taxon>
        <taxon>Actinomycetes</taxon>
        <taxon>Propionibacteriales</taxon>
        <taxon>Nocardioidaceae</taxon>
        <taxon>Nocardioides</taxon>
    </lineage>
</organism>
<comment type="similarity">
    <text evidence="1">Belongs to the YciI family.</text>
</comment>
<dbReference type="STRING" id="1844.UG56_020285"/>
<dbReference type="InterPro" id="IPR005545">
    <property type="entry name" value="YCII"/>
</dbReference>
<reference evidence="3" key="1">
    <citation type="submission" date="2016-10" db="EMBL/GenBank/DDBJ databases">
        <title>Draft Genome Sequence of Nocardioides luteus Strain BAFB, an Alkane-Degrading Bacterium Isolated from JP-7 Polluted Soil.</title>
        <authorList>
            <person name="Brown L."/>
            <person name="Ruiz O.N."/>
            <person name="Gunasekera T."/>
        </authorList>
    </citation>
    <scope>NUCLEOTIDE SEQUENCE [LARGE SCALE GENOMIC DNA]</scope>
    <source>
        <strain evidence="3">BAFB</strain>
    </source>
</reference>
<dbReference type="AlphaFoldDB" id="A0A1J4N316"/>
<dbReference type="SUPFAM" id="SSF54909">
    <property type="entry name" value="Dimeric alpha+beta barrel"/>
    <property type="match status" value="1"/>
</dbReference>
<comment type="caution">
    <text evidence="3">The sequence shown here is derived from an EMBL/GenBank/DDBJ whole genome shotgun (WGS) entry which is preliminary data.</text>
</comment>
<dbReference type="Proteomes" id="UP000033772">
    <property type="component" value="Unassembled WGS sequence"/>
</dbReference>
<protein>
    <submittedName>
        <fullName evidence="3">Transcription initiation protein</fullName>
    </submittedName>
</protein>
<accession>A0A1J4N316</accession>
<evidence type="ECO:0000313" key="3">
    <source>
        <dbReference type="EMBL" id="OIJ24952.1"/>
    </source>
</evidence>
<evidence type="ECO:0000256" key="1">
    <source>
        <dbReference type="ARBA" id="ARBA00007689"/>
    </source>
</evidence>
<dbReference type="Gene3D" id="3.30.70.1060">
    <property type="entry name" value="Dimeric alpha+beta barrel"/>
    <property type="match status" value="1"/>
</dbReference>
<evidence type="ECO:0000259" key="2">
    <source>
        <dbReference type="Pfam" id="PF03795"/>
    </source>
</evidence>
<feature type="domain" description="YCII-related" evidence="2">
    <location>
        <begin position="20"/>
        <end position="101"/>
    </location>
</feature>